<dbReference type="EMBL" id="ML996089">
    <property type="protein sequence ID" value="KAF2150391.1"/>
    <property type="molecule type" value="Genomic_DNA"/>
</dbReference>
<comment type="caution">
    <text evidence="1">The sequence shown here is derived from an EMBL/GenBank/DDBJ whole genome shotgun (WGS) entry which is preliminary data.</text>
</comment>
<evidence type="ECO:0000313" key="1">
    <source>
        <dbReference type="EMBL" id="KAF2150391.1"/>
    </source>
</evidence>
<dbReference type="AlphaFoldDB" id="A0A9P4IVF8"/>
<dbReference type="OrthoDB" id="5242035at2759"/>
<keyword evidence="2" id="KW-1185">Reference proteome</keyword>
<reference evidence="1" key="1">
    <citation type="journal article" date="2020" name="Stud. Mycol.">
        <title>101 Dothideomycetes genomes: a test case for predicting lifestyles and emergence of pathogens.</title>
        <authorList>
            <person name="Haridas S."/>
            <person name="Albert R."/>
            <person name="Binder M."/>
            <person name="Bloem J."/>
            <person name="Labutti K."/>
            <person name="Salamov A."/>
            <person name="Andreopoulos B."/>
            <person name="Baker S."/>
            <person name="Barry K."/>
            <person name="Bills G."/>
            <person name="Bluhm B."/>
            <person name="Cannon C."/>
            <person name="Castanera R."/>
            <person name="Culley D."/>
            <person name="Daum C."/>
            <person name="Ezra D."/>
            <person name="Gonzalez J."/>
            <person name="Henrissat B."/>
            <person name="Kuo A."/>
            <person name="Liang C."/>
            <person name="Lipzen A."/>
            <person name="Lutzoni F."/>
            <person name="Magnuson J."/>
            <person name="Mondo S."/>
            <person name="Nolan M."/>
            <person name="Ohm R."/>
            <person name="Pangilinan J."/>
            <person name="Park H.-J."/>
            <person name="Ramirez L."/>
            <person name="Alfaro M."/>
            <person name="Sun H."/>
            <person name="Tritt A."/>
            <person name="Yoshinaga Y."/>
            <person name="Zwiers L.-H."/>
            <person name="Turgeon B."/>
            <person name="Goodwin S."/>
            <person name="Spatafora J."/>
            <person name="Crous P."/>
            <person name="Grigoriev I."/>
        </authorList>
    </citation>
    <scope>NUCLEOTIDE SEQUENCE</scope>
    <source>
        <strain evidence="1">CBS 260.36</strain>
    </source>
</reference>
<protein>
    <submittedName>
        <fullName evidence="1">Uncharacterized protein</fullName>
    </submittedName>
</protein>
<name>A0A9P4IVF8_9PEZI</name>
<gene>
    <name evidence="1" type="ORF">K461DRAFT_176018</name>
</gene>
<organism evidence="1 2">
    <name type="scientific">Myriangium duriaei CBS 260.36</name>
    <dbReference type="NCBI Taxonomy" id="1168546"/>
    <lineage>
        <taxon>Eukaryota</taxon>
        <taxon>Fungi</taxon>
        <taxon>Dikarya</taxon>
        <taxon>Ascomycota</taxon>
        <taxon>Pezizomycotina</taxon>
        <taxon>Dothideomycetes</taxon>
        <taxon>Dothideomycetidae</taxon>
        <taxon>Myriangiales</taxon>
        <taxon>Myriangiaceae</taxon>
        <taxon>Myriangium</taxon>
    </lineage>
</organism>
<accession>A0A9P4IVF8</accession>
<sequence length="180" mass="20180">MASGVSAAKLNIPQAQSDEKNIVLYGAFFEPKDGDSKLYHAAIAAHNIQTNEWDVFDAVFVTTEDCWQPNHRHRNPQDSVRCIPLVSLAEITKSQLPLVKTAAESVEIPDPDDNPKWTCQNYILDIWKALQVNGVIGKMTWMRGEDKLKGHCGPIFVPEYRSVEEDEMDEVGGIFFGKGF</sequence>
<evidence type="ECO:0000313" key="2">
    <source>
        <dbReference type="Proteomes" id="UP000799439"/>
    </source>
</evidence>
<proteinExistence type="predicted"/>
<dbReference type="Proteomes" id="UP000799439">
    <property type="component" value="Unassembled WGS sequence"/>
</dbReference>